<keyword evidence="8" id="KW-1185">Reference proteome</keyword>
<dbReference type="PANTHER" id="PTHR10434:SF64">
    <property type="entry name" value="1-ACYL-SN-GLYCEROL-3-PHOSPHATE ACYLTRANSFERASE-RELATED"/>
    <property type="match status" value="1"/>
</dbReference>
<evidence type="ECO:0000256" key="1">
    <source>
        <dbReference type="ARBA" id="ARBA00005189"/>
    </source>
</evidence>
<dbReference type="PANTHER" id="PTHR10434">
    <property type="entry name" value="1-ACYL-SN-GLYCEROL-3-PHOSPHATE ACYLTRANSFERASE"/>
    <property type="match status" value="1"/>
</dbReference>
<keyword evidence="5 7" id="KW-0012">Acyltransferase</keyword>
<evidence type="ECO:0000313" key="7">
    <source>
        <dbReference type="EMBL" id="MCY0387540.1"/>
    </source>
</evidence>
<keyword evidence="2" id="KW-0444">Lipid biosynthesis</keyword>
<reference evidence="7" key="1">
    <citation type="submission" date="2022-11" db="EMBL/GenBank/DDBJ databases">
        <title>Robbsia betulipollinis sp. nov., isolated from pollen of birch (Betula pendula).</title>
        <authorList>
            <person name="Shi H."/>
            <person name="Ambika Manirajan B."/>
            <person name="Ratering S."/>
            <person name="Geissler-Plaum R."/>
            <person name="Schnell S."/>
        </authorList>
    </citation>
    <scope>NUCLEOTIDE SEQUENCE</scope>
    <source>
        <strain evidence="7">Bb-Pol-6</strain>
    </source>
</reference>
<evidence type="ECO:0000256" key="5">
    <source>
        <dbReference type="ARBA" id="ARBA00023315"/>
    </source>
</evidence>
<organism evidence="7 8">
    <name type="scientific">Robbsia betulipollinis</name>
    <dbReference type="NCBI Taxonomy" id="2981849"/>
    <lineage>
        <taxon>Bacteria</taxon>
        <taxon>Pseudomonadati</taxon>
        <taxon>Pseudomonadota</taxon>
        <taxon>Betaproteobacteria</taxon>
        <taxon>Burkholderiales</taxon>
        <taxon>Burkholderiaceae</taxon>
        <taxon>Robbsia</taxon>
    </lineage>
</organism>
<keyword evidence="3" id="KW-0808">Transferase</keyword>
<dbReference type="SMART" id="SM00563">
    <property type="entry name" value="PlsC"/>
    <property type="match status" value="1"/>
</dbReference>
<evidence type="ECO:0000313" key="8">
    <source>
        <dbReference type="Proteomes" id="UP001082899"/>
    </source>
</evidence>
<dbReference type="Proteomes" id="UP001082899">
    <property type="component" value="Unassembled WGS sequence"/>
</dbReference>
<keyword evidence="4" id="KW-0443">Lipid metabolism</keyword>
<evidence type="ECO:0000256" key="2">
    <source>
        <dbReference type="ARBA" id="ARBA00022516"/>
    </source>
</evidence>
<sequence length="257" mass="27505">MQAHPLAPPARFARARLVLHLLRGMLVLRTVYRRADAAGRQAHVRAWSQRLLALCGVTLRVHAQGEVLAAGALVVSNHVSWLDIQVIDAWRPTPFVAKAEIEGWPLIGWLVKSAGTVFIRRERRGDAKRVVEQLAGVLAADGLICVFAEGTTSDGRSVAPFHANLMQAAVTAGVPVQPLCVMYEDARGHQSLAPAFVGDMTFGESVRRVLTGAPLIAHLHVGVPLRDLPDRRAAAVAAHAAVAAALAELQAGVRPAR</sequence>
<dbReference type="RefSeq" id="WP_267847275.1">
    <property type="nucleotide sequence ID" value="NZ_JAPMXC010000001.1"/>
</dbReference>
<evidence type="ECO:0000256" key="3">
    <source>
        <dbReference type="ARBA" id="ARBA00022679"/>
    </source>
</evidence>
<accession>A0ABT3ZMQ6</accession>
<gene>
    <name evidence="7" type="ORF">OVY01_09895</name>
</gene>
<dbReference type="CDD" id="cd07989">
    <property type="entry name" value="LPLAT_AGPAT-like"/>
    <property type="match status" value="1"/>
</dbReference>
<dbReference type="SUPFAM" id="SSF69593">
    <property type="entry name" value="Glycerol-3-phosphate (1)-acyltransferase"/>
    <property type="match status" value="1"/>
</dbReference>
<feature type="domain" description="Phospholipid/glycerol acyltransferase" evidence="6">
    <location>
        <begin position="72"/>
        <end position="184"/>
    </location>
</feature>
<evidence type="ECO:0000259" key="6">
    <source>
        <dbReference type="SMART" id="SM00563"/>
    </source>
</evidence>
<protein>
    <submittedName>
        <fullName evidence="7">Lysophospholipid acyltransferase family protein</fullName>
    </submittedName>
</protein>
<comment type="pathway">
    <text evidence="1">Lipid metabolism.</text>
</comment>
<comment type="caution">
    <text evidence="7">The sequence shown here is derived from an EMBL/GenBank/DDBJ whole genome shotgun (WGS) entry which is preliminary data.</text>
</comment>
<evidence type="ECO:0000256" key="4">
    <source>
        <dbReference type="ARBA" id="ARBA00023098"/>
    </source>
</evidence>
<dbReference type="EMBL" id="JAPMXC010000001">
    <property type="protein sequence ID" value="MCY0387540.1"/>
    <property type="molecule type" value="Genomic_DNA"/>
</dbReference>
<dbReference type="Pfam" id="PF01553">
    <property type="entry name" value="Acyltransferase"/>
    <property type="match status" value="1"/>
</dbReference>
<proteinExistence type="predicted"/>
<dbReference type="InterPro" id="IPR002123">
    <property type="entry name" value="Plipid/glycerol_acylTrfase"/>
</dbReference>
<dbReference type="GO" id="GO:0016746">
    <property type="term" value="F:acyltransferase activity"/>
    <property type="evidence" value="ECO:0007669"/>
    <property type="project" value="UniProtKB-KW"/>
</dbReference>
<name>A0ABT3ZMQ6_9BURK</name>